<proteinExistence type="predicted"/>
<keyword evidence="1" id="KW-0472">Membrane</keyword>
<dbReference type="RefSeq" id="WP_012463507.1">
    <property type="nucleotide sequence ID" value="NC_010794.1"/>
</dbReference>
<dbReference type="Proteomes" id="UP000009149">
    <property type="component" value="Chromosome"/>
</dbReference>
<feature type="transmembrane region" description="Helical" evidence="1">
    <location>
        <begin position="72"/>
        <end position="93"/>
    </location>
</feature>
<accession>B3DV72</accession>
<evidence type="ECO:0000313" key="3">
    <source>
        <dbReference type="Proteomes" id="UP000009149"/>
    </source>
</evidence>
<sequence>MLDHVTNPQPPVHNNNLHIIGLLMLCLICGVLTVRGDHLLFSTDKLDFFELLEAFPIALFYLFVHSRKEADLIVFLIEVALFSFLFLGLSHFYSRYIGTPKRIWTMVKEGEFQAELKQRFTDFIRAKKGM</sequence>
<dbReference type="AlphaFoldDB" id="B3DV72"/>
<organism evidence="2 3">
    <name type="scientific">Methylacidiphilum infernorum (isolate V4)</name>
    <name type="common">Methylokorus infernorum (strain V4)</name>
    <dbReference type="NCBI Taxonomy" id="481448"/>
    <lineage>
        <taxon>Bacteria</taxon>
        <taxon>Pseudomonadati</taxon>
        <taxon>Verrucomicrobiota</taxon>
        <taxon>Methylacidiphilae</taxon>
        <taxon>Methylacidiphilales</taxon>
        <taxon>Methylacidiphilaceae</taxon>
        <taxon>Methylacidiphilum (ex Ratnadevi et al. 2023)</taxon>
    </lineage>
</organism>
<dbReference type="HOGENOM" id="CLU_1935571_0_0_0"/>
<dbReference type="OrthoDB" id="194529at2"/>
<dbReference type="KEGG" id="min:Minf_1170"/>
<feature type="transmembrane region" description="Helical" evidence="1">
    <location>
        <begin position="17"/>
        <end position="34"/>
    </location>
</feature>
<evidence type="ECO:0000256" key="1">
    <source>
        <dbReference type="SAM" id="Phobius"/>
    </source>
</evidence>
<name>B3DV72_METI4</name>
<dbReference type="eggNOG" id="ENOG5032MVV">
    <property type="taxonomic scope" value="Bacteria"/>
</dbReference>
<dbReference type="STRING" id="481448.Minf_1170"/>
<keyword evidence="1" id="KW-1133">Transmembrane helix</keyword>
<evidence type="ECO:0000313" key="2">
    <source>
        <dbReference type="EMBL" id="ACD83225.1"/>
    </source>
</evidence>
<reference evidence="2 3" key="1">
    <citation type="journal article" date="2008" name="Biol. Direct">
        <title>Complete genome sequence of the extremely acidophilic methanotroph isolate V4, Methylacidiphilum infernorum, a representative of the bacterial phylum Verrucomicrobia.</title>
        <authorList>
            <person name="Hou S."/>
            <person name="Makarova K.S."/>
            <person name="Saw J.H."/>
            <person name="Senin P."/>
            <person name="Ly B.V."/>
            <person name="Zhou Z."/>
            <person name="Ren Y."/>
            <person name="Wang J."/>
            <person name="Galperin M.Y."/>
            <person name="Omelchenko M.V."/>
            <person name="Wolf Y.I."/>
            <person name="Yutin N."/>
            <person name="Koonin E.V."/>
            <person name="Stott M.B."/>
            <person name="Mountain B.W."/>
            <person name="Crowe M.A."/>
            <person name="Smirnova A.V."/>
            <person name="Dunfield P.F."/>
            <person name="Feng L."/>
            <person name="Wang L."/>
            <person name="Alam M."/>
        </authorList>
    </citation>
    <scope>NUCLEOTIDE SEQUENCE [LARGE SCALE GENOMIC DNA]</scope>
    <source>
        <strain evidence="3">Isolate V4</strain>
    </source>
</reference>
<dbReference type="EMBL" id="CP000975">
    <property type="protein sequence ID" value="ACD83225.1"/>
    <property type="molecule type" value="Genomic_DNA"/>
</dbReference>
<gene>
    <name evidence="2" type="ordered locus">Minf_1170</name>
</gene>
<keyword evidence="1" id="KW-0812">Transmembrane</keyword>
<protein>
    <submittedName>
        <fullName evidence="2">Uncharacterized protein</fullName>
    </submittedName>
</protein>